<comment type="subcellular location">
    <subcellularLocation>
        <location evidence="1">Membrane</location>
        <topology evidence="1">Multi-pass membrane protein</topology>
    </subcellularLocation>
</comment>
<reference evidence="9 10" key="1">
    <citation type="submission" date="2017-08" db="EMBL/GenBank/DDBJ databases">
        <authorList>
            <person name="de Groot N.N."/>
        </authorList>
    </citation>
    <scope>NUCLEOTIDE SEQUENCE [LARGE SCALE GENOMIC DNA]</scope>
    <source>
        <strain evidence="9 10">USBA 78</strain>
    </source>
</reference>
<protein>
    <submittedName>
        <fullName evidence="9">Di- and tricarboxylate transporter</fullName>
    </submittedName>
</protein>
<keyword evidence="3 7" id="KW-0812">Transmembrane</keyword>
<feature type="transmembrane region" description="Helical" evidence="7">
    <location>
        <begin position="487"/>
        <end position="507"/>
    </location>
</feature>
<feature type="transmembrane region" description="Helical" evidence="7">
    <location>
        <begin position="56"/>
        <end position="75"/>
    </location>
</feature>
<dbReference type="InterPro" id="IPR036721">
    <property type="entry name" value="RCK_C_sf"/>
</dbReference>
<evidence type="ECO:0000256" key="1">
    <source>
        <dbReference type="ARBA" id="ARBA00004141"/>
    </source>
</evidence>
<dbReference type="Proteomes" id="UP000219068">
    <property type="component" value="Unassembled WGS sequence"/>
</dbReference>
<dbReference type="AlphaFoldDB" id="A0A285U2W5"/>
<feature type="transmembrane region" description="Helical" evidence="7">
    <location>
        <begin position="178"/>
        <end position="200"/>
    </location>
</feature>
<dbReference type="SUPFAM" id="SSF116726">
    <property type="entry name" value="TrkA C-terminal domain-like"/>
    <property type="match status" value="2"/>
</dbReference>
<feature type="transmembrane region" description="Helical" evidence="7">
    <location>
        <begin position="145"/>
        <end position="166"/>
    </location>
</feature>
<dbReference type="InterPro" id="IPR051679">
    <property type="entry name" value="DASS-Related_Transporters"/>
</dbReference>
<dbReference type="Gene3D" id="3.30.70.1450">
    <property type="entry name" value="Regulator of K+ conductance, C-terminal domain"/>
    <property type="match status" value="2"/>
</dbReference>
<accession>A0A285U2W5</accession>
<name>A0A285U2W5_9PROT</name>
<keyword evidence="2" id="KW-0813">Transport</keyword>
<keyword evidence="4" id="KW-0677">Repeat</keyword>
<gene>
    <name evidence="9" type="ORF">SAMN05428964_11320</name>
</gene>
<evidence type="ECO:0000313" key="10">
    <source>
        <dbReference type="Proteomes" id="UP000219068"/>
    </source>
</evidence>
<feature type="transmembrane region" description="Helical" evidence="7">
    <location>
        <begin position="412"/>
        <end position="445"/>
    </location>
</feature>
<evidence type="ECO:0000256" key="6">
    <source>
        <dbReference type="ARBA" id="ARBA00023136"/>
    </source>
</evidence>
<dbReference type="GO" id="GO:0006813">
    <property type="term" value="P:potassium ion transport"/>
    <property type="evidence" value="ECO:0007669"/>
    <property type="project" value="InterPro"/>
</dbReference>
<feature type="transmembrane region" description="Helical" evidence="7">
    <location>
        <begin position="96"/>
        <end position="114"/>
    </location>
</feature>
<evidence type="ECO:0000256" key="3">
    <source>
        <dbReference type="ARBA" id="ARBA00022692"/>
    </source>
</evidence>
<sequence length="603" mass="65021">MQMDWASLEIIFVLALVAVVFFGFIREKLPPDIVALGAMGLLLLTGILSTDDALSVFSNSAPITVAAMFVLSAALERTGSIDGMGRLMTRFAGKSPLFAVLALMVSVMFLSAFINNTPIVVILTPVVISLAQTMGTAPSKLLIPLSFASIFGGTTTLIGTSTNILVDGVAQSKGMEPFGIFEITAAGICMGLVGIIYLALTSRWLLPVRDTLANLLPTNKERHFLAEVLVPIDSPLIGKPMREAGFTESRGFRVIDLVRKDVSMRRILRETLIETKLEAGDRLIIRSRVGDMLGLREAGDVDFLKQNGAHAFEPIAAQETTIMEGVVGPQSRVVGRRISELGLRRMYGAYILAVHRQGENIGNDFEQARLKIGDTVLIEATPANFRRLFDNQELINLSQPSERPFRRNKAPIAILAVFLVMALAAFEVLPIAALAIIAATAVVALGCLAPDEAYSSIRWNILMLIFGMLALGIAMDKTGAAKLIVENFAILVGGLGPIAVLSGLYLITSILTEMMSNNAAAILLTPIAIGLAEQLGIDPRPFVIAVMFAASASFATPIGYQTNTFVYNAGGYKFMDFVRVGVPLNLLFWATATFIIPIFWPLQ</sequence>
<feature type="transmembrane region" description="Helical" evidence="7">
    <location>
        <begin position="32"/>
        <end position="50"/>
    </location>
</feature>
<feature type="transmembrane region" description="Helical" evidence="7">
    <location>
        <begin position="519"/>
        <end position="535"/>
    </location>
</feature>
<dbReference type="GO" id="GO:0008324">
    <property type="term" value="F:monoatomic cation transmembrane transporter activity"/>
    <property type="evidence" value="ECO:0007669"/>
    <property type="project" value="InterPro"/>
</dbReference>
<proteinExistence type="predicted"/>
<evidence type="ECO:0000313" key="9">
    <source>
        <dbReference type="EMBL" id="SOC31128.1"/>
    </source>
</evidence>
<feature type="transmembrane region" description="Helical" evidence="7">
    <location>
        <begin position="6"/>
        <end position="25"/>
    </location>
</feature>
<evidence type="ECO:0000256" key="7">
    <source>
        <dbReference type="SAM" id="Phobius"/>
    </source>
</evidence>
<evidence type="ECO:0000256" key="5">
    <source>
        <dbReference type="ARBA" id="ARBA00022989"/>
    </source>
</evidence>
<dbReference type="PANTHER" id="PTHR43652">
    <property type="entry name" value="BASIC AMINO ACID ANTIPORTER YFCC-RELATED"/>
    <property type="match status" value="1"/>
</dbReference>
<dbReference type="EMBL" id="OBMM01000013">
    <property type="protein sequence ID" value="SOC31128.1"/>
    <property type="molecule type" value="Genomic_DNA"/>
</dbReference>
<feature type="transmembrane region" description="Helical" evidence="7">
    <location>
        <begin position="457"/>
        <end position="475"/>
    </location>
</feature>
<evidence type="ECO:0000259" key="8">
    <source>
        <dbReference type="PROSITE" id="PS51202"/>
    </source>
</evidence>
<feature type="domain" description="RCK C-terminal" evidence="8">
    <location>
        <begin position="213"/>
        <end position="301"/>
    </location>
</feature>
<dbReference type="Pfam" id="PF02080">
    <property type="entry name" value="TrkA_C"/>
    <property type="match status" value="2"/>
</dbReference>
<evidence type="ECO:0000256" key="4">
    <source>
        <dbReference type="ARBA" id="ARBA00022737"/>
    </source>
</evidence>
<feature type="domain" description="RCK C-terminal" evidence="8">
    <location>
        <begin position="310"/>
        <end position="394"/>
    </location>
</feature>
<keyword evidence="5 7" id="KW-1133">Transmembrane helix</keyword>
<dbReference type="PROSITE" id="PS51202">
    <property type="entry name" value="RCK_C"/>
    <property type="match status" value="2"/>
</dbReference>
<dbReference type="PANTHER" id="PTHR43652:SF2">
    <property type="entry name" value="BASIC AMINO ACID ANTIPORTER YFCC-RELATED"/>
    <property type="match status" value="1"/>
</dbReference>
<dbReference type="Pfam" id="PF03600">
    <property type="entry name" value="CitMHS"/>
    <property type="match status" value="1"/>
</dbReference>
<feature type="transmembrane region" description="Helical" evidence="7">
    <location>
        <begin position="580"/>
        <end position="600"/>
    </location>
</feature>
<dbReference type="RefSeq" id="WP_249278182.1">
    <property type="nucleotide sequence ID" value="NZ_OBMM01000013.1"/>
</dbReference>
<feature type="transmembrane region" description="Helical" evidence="7">
    <location>
        <begin position="542"/>
        <end position="560"/>
    </location>
</feature>
<keyword evidence="6 7" id="KW-0472">Membrane</keyword>
<organism evidence="9 10">
    <name type="scientific">Thalassospira xiamenensis</name>
    <dbReference type="NCBI Taxonomy" id="220697"/>
    <lineage>
        <taxon>Bacteria</taxon>
        <taxon>Pseudomonadati</taxon>
        <taxon>Pseudomonadota</taxon>
        <taxon>Alphaproteobacteria</taxon>
        <taxon>Rhodospirillales</taxon>
        <taxon>Thalassospiraceae</taxon>
        <taxon>Thalassospira</taxon>
    </lineage>
</organism>
<dbReference type="InterPro" id="IPR004680">
    <property type="entry name" value="Cit_transptr-like_dom"/>
</dbReference>
<evidence type="ECO:0000256" key="2">
    <source>
        <dbReference type="ARBA" id="ARBA00022448"/>
    </source>
</evidence>
<dbReference type="InterPro" id="IPR006037">
    <property type="entry name" value="RCK_C"/>
</dbReference>
<dbReference type="GO" id="GO:0005886">
    <property type="term" value="C:plasma membrane"/>
    <property type="evidence" value="ECO:0007669"/>
    <property type="project" value="TreeGrafter"/>
</dbReference>